<sequence>MRTRLVARCEQIKRLTFLLFNRPVISKKKIICFQRQNKKKNITRYEQYFAEAITLQIEIMLQVSPLRSEQEVCTLGNESTLKGIKKENTRRDIIISAIAAENKNVGQCPAHKESAMTHPTGHLISLMQGLRRCTQLRVHIRASASFYSCVATTT</sequence>
<comment type="caution">
    <text evidence="1">The sequence shown here is derived from an EMBL/GenBank/DDBJ whole genome shotgun (WGS) entry which is preliminary data.</text>
</comment>
<dbReference type="Proteomes" id="UP001430953">
    <property type="component" value="Unassembled WGS sequence"/>
</dbReference>
<protein>
    <submittedName>
        <fullName evidence="1">Uncharacterized protein</fullName>
    </submittedName>
</protein>
<dbReference type="EMBL" id="JADYXP020000018">
    <property type="protein sequence ID" value="KAL0106085.1"/>
    <property type="molecule type" value="Genomic_DNA"/>
</dbReference>
<gene>
    <name evidence="1" type="ORF">PUN28_016071</name>
</gene>
<keyword evidence="2" id="KW-1185">Reference proteome</keyword>
<accession>A0AAW2ET73</accession>
<evidence type="ECO:0000313" key="2">
    <source>
        <dbReference type="Proteomes" id="UP001430953"/>
    </source>
</evidence>
<proteinExistence type="predicted"/>
<organism evidence="1 2">
    <name type="scientific">Cardiocondyla obscurior</name>
    <dbReference type="NCBI Taxonomy" id="286306"/>
    <lineage>
        <taxon>Eukaryota</taxon>
        <taxon>Metazoa</taxon>
        <taxon>Ecdysozoa</taxon>
        <taxon>Arthropoda</taxon>
        <taxon>Hexapoda</taxon>
        <taxon>Insecta</taxon>
        <taxon>Pterygota</taxon>
        <taxon>Neoptera</taxon>
        <taxon>Endopterygota</taxon>
        <taxon>Hymenoptera</taxon>
        <taxon>Apocrita</taxon>
        <taxon>Aculeata</taxon>
        <taxon>Formicoidea</taxon>
        <taxon>Formicidae</taxon>
        <taxon>Myrmicinae</taxon>
        <taxon>Cardiocondyla</taxon>
    </lineage>
</organism>
<reference evidence="1 2" key="1">
    <citation type="submission" date="2023-03" db="EMBL/GenBank/DDBJ databases">
        <title>High recombination rates correlate with genetic variation in Cardiocondyla obscurior ants.</title>
        <authorList>
            <person name="Errbii M."/>
        </authorList>
    </citation>
    <scope>NUCLEOTIDE SEQUENCE [LARGE SCALE GENOMIC DNA]</scope>
    <source>
        <strain evidence="1">Alpha-2009</strain>
        <tissue evidence="1">Whole body</tissue>
    </source>
</reference>
<name>A0AAW2ET73_9HYME</name>
<evidence type="ECO:0000313" key="1">
    <source>
        <dbReference type="EMBL" id="KAL0106085.1"/>
    </source>
</evidence>
<dbReference type="AlphaFoldDB" id="A0AAW2ET73"/>